<feature type="chain" id="PRO_5042585238" description="DUF2946 domain-containing protein" evidence="1">
    <location>
        <begin position="29"/>
        <end position="137"/>
    </location>
</feature>
<dbReference type="RefSeq" id="WP_230365444.1">
    <property type="nucleotide sequence ID" value="NZ_JAJALK010000002.1"/>
</dbReference>
<comment type="caution">
    <text evidence="2">The sequence shown here is derived from an EMBL/GenBank/DDBJ whole genome shotgun (WGS) entry which is preliminary data.</text>
</comment>
<sequence length="137" mass="13587">MILWLALRRLLPLLAVLSLALTPVAAPAAVAGMHAPMAQEAAAPHGHDHGMAMAEDAMAARPCCPPEAALADQPADGAKGCLKGCPLMALCLGSLASLPPSGIGLPMPRAAGATAFALSAEGFASVTGTPPPEPPRA</sequence>
<dbReference type="EMBL" id="JAUSWL010000005">
    <property type="protein sequence ID" value="MDQ0544225.1"/>
    <property type="molecule type" value="Genomic_DNA"/>
</dbReference>
<proteinExistence type="predicted"/>
<evidence type="ECO:0000313" key="2">
    <source>
        <dbReference type="EMBL" id="MDQ0544225.1"/>
    </source>
</evidence>
<keyword evidence="1" id="KW-0732">Signal</keyword>
<reference evidence="2" key="1">
    <citation type="submission" date="2023-07" db="EMBL/GenBank/DDBJ databases">
        <title>Genomic Encyclopedia of Type Strains, Phase IV (KMG-IV): sequencing the most valuable type-strain genomes for metagenomic binning, comparative biology and taxonomic classification.</title>
        <authorList>
            <person name="Goeker M."/>
        </authorList>
    </citation>
    <scope>NUCLEOTIDE SEQUENCE</scope>
    <source>
        <strain evidence="2">DSM 19569</strain>
    </source>
</reference>
<dbReference type="AlphaFoldDB" id="A0AAJ1WWX7"/>
<evidence type="ECO:0008006" key="4">
    <source>
        <dbReference type="Google" id="ProtNLM"/>
    </source>
</evidence>
<protein>
    <recommendedName>
        <fullName evidence="4">DUF2946 domain-containing protein</fullName>
    </recommendedName>
</protein>
<dbReference type="Proteomes" id="UP001223420">
    <property type="component" value="Unassembled WGS sequence"/>
</dbReference>
<evidence type="ECO:0000256" key="1">
    <source>
        <dbReference type="SAM" id="SignalP"/>
    </source>
</evidence>
<feature type="signal peptide" evidence="1">
    <location>
        <begin position="1"/>
        <end position="28"/>
    </location>
</feature>
<organism evidence="2 3">
    <name type="scientific">Methylobacterium brachiatum</name>
    <dbReference type="NCBI Taxonomy" id="269660"/>
    <lineage>
        <taxon>Bacteria</taxon>
        <taxon>Pseudomonadati</taxon>
        <taxon>Pseudomonadota</taxon>
        <taxon>Alphaproteobacteria</taxon>
        <taxon>Hyphomicrobiales</taxon>
        <taxon>Methylobacteriaceae</taxon>
        <taxon>Methylobacterium</taxon>
    </lineage>
</organism>
<accession>A0AAJ1WWX7</accession>
<gene>
    <name evidence="2" type="ORF">QO001_003159</name>
</gene>
<evidence type="ECO:0000313" key="3">
    <source>
        <dbReference type="Proteomes" id="UP001223420"/>
    </source>
</evidence>
<name>A0AAJ1WWX7_9HYPH</name>